<proteinExistence type="predicted"/>
<feature type="domain" description="ABC transporter" evidence="3">
    <location>
        <begin position="82"/>
        <end position="327"/>
    </location>
</feature>
<dbReference type="PANTHER" id="PTHR19248">
    <property type="entry name" value="ATP-BINDING TRANSPORT PROTEIN-RELATED"/>
    <property type="match status" value="1"/>
</dbReference>
<dbReference type="InterPro" id="IPR027417">
    <property type="entry name" value="P-loop_NTPase"/>
</dbReference>
<evidence type="ECO:0000313" key="5">
    <source>
        <dbReference type="EMBL" id="CAE0130478.1"/>
    </source>
</evidence>
<feature type="domain" description="ABC transporter" evidence="3">
    <location>
        <begin position="360"/>
        <end position="580"/>
    </location>
</feature>
<protein>
    <submittedName>
        <fullName evidence="5">Uncharacterized protein</fullName>
    </submittedName>
</protein>
<dbReference type="SUPFAM" id="SSF54862">
    <property type="entry name" value="4Fe-4S ferredoxins"/>
    <property type="match status" value="1"/>
</dbReference>
<evidence type="ECO:0000256" key="2">
    <source>
        <dbReference type="ARBA" id="ARBA00022840"/>
    </source>
</evidence>
<dbReference type="AlphaFoldDB" id="A0A7S3BD63"/>
<dbReference type="GO" id="GO:0016887">
    <property type="term" value="F:ATP hydrolysis activity"/>
    <property type="evidence" value="ECO:0007669"/>
    <property type="project" value="InterPro"/>
</dbReference>
<dbReference type="PROSITE" id="PS00198">
    <property type="entry name" value="4FE4S_FER_1"/>
    <property type="match status" value="1"/>
</dbReference>
<dbReference type="InterPro" id="IPR013283">
    <property type="entry name" value="RLI1"/>
</dbReference>
<dbReference type="InterPro" id="IPR003439">
    <property type="entry name" value="ABC_transporter-like_ATP-bd"/>
</dbReference>
<dbReference type="PROSITE" id="PS50893">
    <property type="entry name" value="ABC_TRANSPORTER_2"/>
    <property type="match status" value="2"/>
</dbReference>
<dbReference type="FunFam" id="3.40.50.300:FF:000152">
    <property type="entry name" value="ATP-binding cassette, sub-family E, member 1"/>
    <property type="match status" value="1"/>
</dbReference>
<feature type="domain" description="4Fe-4S ferredoxin-type" evidence="4">
    <location>
        <begin position="58"/>
        <end position="87"/>
    </location>
</feature>
<dbReference type="FunFam" id="3.40.50.300:FF:000144">
    <property type="entry name" value="ATP-binding cassette sub-family E member 1"/>
    <property type="match status" value="1"/>
</dbReference>
<dbReference type="InterPro" id="IPR017900">
    <property type="entry name" value="4Fe4S_Fe_S_CS"/>
</dbReference>
<accession>A0A7S3BD63</accession>
<dbReference type="GO" id="GO:0005737">
    <property type="term" value="C:cytoplasm"/>
    <property type="evidence" value="ECO:0007669"/>
    <property type="project" value="UniProtKB-ARBA"/>
</dbReference>
<sequence length="618" mass="69597">MGKKSKKTDEDNPDDRLTRIAIVSSDRCKPKKCKQECKKSCPVVKIGKLCIEVGPKDKIAVLSEELCIGCGICVKKCPFEAIQIINLPKNLGKETTHRYGANTFKLHRMPTPRPGQVLGLVGTNGIGKSTALKILAGKQKPNLGRFDDPPDWQEILKYFRGSELQNYFTRILEDNLKAVVKPQYVDHIPKAVRGNVEEVLDQKDERDKKEELIELLDLQPVLGRSVADLSGGELQRFAIGVVAAQQADCWMFDEPSSYLDVKQRLKAARVIRSLLDIQSYIIVVEHDLSVLDYLSDFVCCLYGTPGGYGVVTLPFSVREGINIFLAGFVPTENLRFREEALTFKVGEQEEQSEQDKKAMKYSYPVMKRTQGNFELNVEAGSFTDSEIIVMLGENGTGKTTFIRMIAGMIPPDEDEDGLAVELPEYNISYKPQKISPKFPGTVQQLLYKKIPKMLVHPQFGTDVLKPMRVEELMDQEVKHLSGGELQRVAITLALGTPADIYLIDEPSAYLDSEQRIHAAKVIKRYIMHSKKTAFIVEHDFIMASYLADRVIVYEGEASVKATATAPQPLVTGMNQFLRNLDITFRRDPTNFRPRINKYESLKDREQKLAGTFYFLGDD</sequence>
<dbReference type="InterPro" id="IPR034348">
    <property type="entry name" value="RLI_dom_1"/>
</dbReference>
<dbReference type="Pfam" id="PF04068">
    <property type="entry name" value="Fer4_RLI"/>
    <property type="match status" value="1"/>
</dbReference>
<dbReference type="Pfam" id="PF00037">
    <property type="entry name" value="Fer4"/>
    <property type="match status" value="1"/>
</dbReference>
<dbReference type="Gene3D" id="3.40.50.300">
    <property type="entry name" value="P-loop containing nucleotide triphosphate hydrolases"/>
    <property type="match status" value="2"/>
</dbReference>
<dbReference type="EMBL" id="HBHY01004563">
    <property type="protein sequence ID" value="CAE0130478.1"/>
    <property type="molecule type" value="Transcribed_RNA"/>
</dbReference>
<dbReference type="SUPFAM" id="SSF52540">
    <property type="entry name" value="P-loop containing nucleoside triphosphate hydrolases"/>
    <property type="match status" value="2"/>
</dbReference>
<organism evidence="5">
    <name type="scientific">Prasinoderma singulare</name>
    <dbReference type="NCBI Taxonomy" id="676789"/>
    <lineage>
        <taxon>Eukaryota</taxon>
        <taxon>Viridiplantae</taxon>
        <taxon>Prasinodermophyta</taxon>
        <taxon>Prasinodermophyceae</taxon>
        <taxon>Prasinodermales</taxon>
        <taxon>Prasinodermaceae</taxon>
        <taxon>Prasinoderma</taxon>
    </lineage>
</organism>
<dbReference type="NCBIfam" id="NF009945">
    <property type="entry name" value="PRK13409.1"/>
    <property type="match status" value="1"/>
</dbReference>
<dbReference type="PRINTS" id="PR01868">
    <property type="entry name" value="ABCEFAMILY"/>
</dbReference>
<reference evidence="5" key="1">
    <citation type="submission" date="2021-01" db="EMBL/GenBank/DDBJ databases">
        <authorList>
            <person name="Corre E."/>
            <person name="Pelletier E."/>
            <person name="Niang G."/>
            <person name="Scheremetjew M."/>
            <person name="Finn R."/>
            <person name="Kale V."/>
            <person name="Holt S."/>
            <person name="Cochrane G."/>
            <person name="Meng A."/>
            <person name="Brown T."/>
            <person name="Cohen L."/>
        </authorList>
    </citation>
    <scope>NUCLEOTIDE SEQUENCE</scope>
    <source>
        <strain evidence="5">RCC927</strain>
    </source>
</reference>
<dbReference type="GO" id="GO:0005524">
    <property type="term" value="F:ATP binding"/>
    <property type="evidence" value="ECO:0007669"/>
    <property type="project" value="UniProtKB-KW"/>
</dbReference>
<keyword evidence="1" id="KW-0547">Nucleotide-binding</keyword>
<dbReference type="SMART" id="SM00382">
    <property type="entry name" value="AAA"/>
    <property type="match status" value="2"/>
</dbReference>
<evidence type="ECO:0000259" key="3">
    <source>
        <dbReference type="PROSITE" id="PS50893"/>
    </source>
</evidence>
<evidence type="ECO:0000259" key="4">
    <source>
        <dbReference type="PROSITE" id="PS51379"/>
    </source>
</evidence>
<evidence type="ECO:0000256" key="1">
    <source>
        <dbReference type="ARBA" id="ARBA00022741"/>
    </source>
</evidence>
<dbReference type="InterPro" id="IPR007209">
    <property type="entry name" value="RNaseL-inhib-like_metal-bd_dom"/>
</dbReference>
<dbReference type="InterPro" id="IPR017896">
    <property type="entry name" value="4Fe4S_Fe-S-bd"/>
</dbReference>
<dbReference type="GO" id="GO:0060255">
    <property type="term" value="P:regulation of macromolecule metabolic process"/>
    <property type="evidence" value="ECO:0007669"/>
    <property type="project" value="UniProtKB-ARBA"/>
</dbReference>
<dbReference type="GO" id="GO:0006412">
    <property type="term" value="P:translation"/>
    <property type="evidence" value="ECO:0007669"/>
    <property type="project" value="UniProtKB-ARBA"/>
</dbReference>
<gene>
    <name evidence="5" type="ORF">PSIN1315_LOCUS2992</name>
</gene>
<dbReference type="InterPro" id="IPR003593">
    <property type="entry name" value="AAA+_ATPase"/>
</dbReference>
<dbReference type="PROSITE" id="PS00211">
    <property type="entry name" value="ABC_TRANSPORTER_1"/>
    <property type="match status" value="1"/>
</dbReference>
<dbReference type="Pfam" id="PF00005">
    <property type="entry name" value="ABC_tran"/>
    <property type="match status" value="2"/>
</dbReference>
<dbReference type="InterPro" id="IPR017871">
    <property type="entry name" value="ABC_transporter-like_CS"/>
</dbReference>
<name>A0A7S3BD63_9VIRI</name>
<dbReference type="CDD" id="cd03236">
    <property type="entry name" value="ABC_RNaseL_inhibitor_domain1"/>
    <property type="match status" value="1"/>
</dbReference>
<keyword evidence="2" id="KW-0067">ATP-binding</keyword>
<dbReference type="PROSITE" id="PS51379">
    <property type="entry name" value="4FE4S_FER_2"/>
    <property type="match status" value="1"/>
</dbReference>